<evidence type="ECO:0000313" key="2">
    <source>
        <dbReference type="Proteomes" id="UP000604083"/>
    </source>
</evidence>
<proteinExistence type="predicted"/>
<organism evidence="1 2">
    <name type="scientific">Roseibacillus ishigakijimensis</name>
    <dbReference type="NCBI Taxonomy" id="454146"/>
    <lineage>
        <taxon>Bacteria</taxon>
        <taxon>Pseudomonadati</taxon>
        <taxon>Verrucomicrobiota</taxon>
        <taxon>Verrucomicrobiia</taxon>
        <taxon>Verrucomicrobiales</taxon>
        <taxon>Verrucomicrobiaceae</taxon>
        <taxon>Roseibacillus</taxon>
    </lineage>
</organism>
<gene>
    <name evidence="1" type="ORF">JIN78_07990</name>
</gene>
<evidence type="ECO:0000313" key="1">
    <source>
        <dbReference type="EMBL" id="MBK1833997.1"/>
    </source>
</evidence>
<dbReference type="RefSeq" id="WP_200391432.1">
    <property type="nucleotide sequence ID" value="NZ_JAENIO010000016.1"/>
</dbReference>
<dbReference type="Proteomes" id="UP000604083">
    <property type="component" value="Unassembled WGS sequence"/>
</dbReference>
<accession>A0A934RQG6</accession>
<keyword evidence="2" id="KW-1185">Reference proteome</keyword>
<reference evidence="1" key="1">
    <citation type="submission" date="2021-01" db="EMBL/GenBank/DDBJ databases">
        <title>Modified the classification status of verrucomicrobia.</title>
        <authorList>
            <person name="Feng X."/>
        </authorList>
    </citation>
    <scope>NUCLEOTIDE SEQUENCE</scope>
    <source>
        <strain evidence="1">KCTC 12986</strain>
    </source>
</reference>
<protein>
    <submittedName>
        <fullName evidence="1">Uncharacterized protein</fullName>
    </submittedName>
</protein>
<dbReference type="AlphaFoldDB" id="A0A934RQG6"/>
<comment type="caution">
    <text evidence="1">The sequence shown here is derived from an EMBL/GenBank/DDBJ whole genome shotgun (WGS) entry which is preliminary data.</text>
</comment>
<name>A0A934RQG6_9BACT</name>
<sequence length="176" mass="20333">MSSHSPDSVQYALETTKVLYEPDRRIDTFGSTRFEFQLISELMDSVGQVRVRTGEFEASQPQIIRPEGYQEIATEGFGENAKKFFDWMEQEGQMPKILQYGFHFKRSDVRSDLVHEPLESVRGRLLDSAREEGRPMLAVLEGVDDAWEICLLRFAMEMITKSQGINLFDFKRKGLL</sequence>
<dbReference type="EMBL" id="JAENIO010000016">
    <property type="protein sequence ID" value="MBK1833997.1"/>
    <property type="molecule type" value="Genomic_DNA"/>
</dbReference>